<reference evidence="16 17" key="1">
    <citation type="submission" date="2023-03" db="EMBL/GenBank/DDBJ databases">
        <title>Description of Hydrogenimonas sp. ISO32.</title>
        <authorList>
            <person name="Mino S."/>
            <person name="Fukazawa S."/>
            <person name="Sawabe T."/>
        </authorList>
    </citation>
    <scope>NUCLEOTIDE SEQUENCE [LARGE SCALE GENOMIC DNA]</scope>
    <source>
        <strain evidence="16 17">ISO32</strain>
    </source>
</reference>
<dbReference type="InterPro" id="IPR011604">
    <property type="entry name" value="PDDEXK-like_dom_sf"/>
</dbReference>
<comment type="catalytic activity">
    <reaction evidence="13">
        <text>ATP + H2O = ADP + phosphate + H(+)</text>
        <dbReference type="Rhea" id="RHEA:13065"/>
        <dbReference type="ChEBI" id="CHEBI:15377"/>
        <dbReference type="ChEBI" id="CHEBI:15378"/>
        <dbReference type="ChEBI" id="CHEBI:30616"/>
        <dbReference type="ChEBI" id="CHEBI:43474"/>
        <dbReference type="ChEBI" id="CHEBI:456216"/>
        <dbReference type="EC" id="5.6.2.4"/>
    </reaction>
</comment>
<keyword evidence="1" id="KW-0540">Nuclease</keyword>
<dbReference type="EMBL" id="AP027370">
    <property type="protein sequence ID" value="BDY13702.1"/>
    <property type="molecule type" value="Genomic_DNA"/>
</dbReference>
<dbReference type="Gene3D" id="3.40.50.300">
    <property type="entry name" value="P-loop containing nucleotide triphosphate hydrolases"/>
    <property type="match status" value="4"/>
</dbReference>
<keyword evidence="5 14" id="KW-0347">Helicase</keyword>
<dbReference type="InterPro" id="IPR014017">
    <property type="entry name" value="DNA_helicase_UvrD-like_C"/>
</dbReference>
<evidence type="ECO:0000256" key="5">
    <source>
        <dbReference type="ARBA" id="ARBA00022806"/>
    </source>
</evidence>
<dbReference type="InterPro" id="IPR014016">
    <property type="entry name" value="UvrD-like_ATP-bd"/>
</dbReference>
<keyword evidence="8" id="KW-0238">DNA-binding</keyword>
<keyword evidence="6" id="KW-0269">Exonuclease</keyword>
<sequence length="881" mass="102061">MQRLYALSASAGSGKTFALVARYLALLFTGAKPSEILAITFTNKAAGEMRERLLGSLRDMPEAMAQEVAKMSELTPEAIEAKRPEIFRAFLQSDLKVMTIDKFVHQVLRKFCWYAGLQSDFTVEAQPRDAFFERFLEELDEGRYRDLIDFARFEAQKRQNIADFFELLYEKEKELPPTAFRVEPYDEEAAMRWAFKIKEFVLSGNFSATAKGMMQFENLREVVEKGWFGRESLNYRTFSRGFVEEMDVWLHNLYRETACYYERKEQFFLARMFGLYDAYRRSKQNHLKRTGKLHFKDIEHLVYELLRQRAFTDFLYFRLDARIGHILFDEFQDTSVTQYRIFEPIIEEIAASENGRTFFYVGDTKQSIYRFRGGQKALFHHVAERFGIPVGYLETNYRSKATIVDFVNRTFPYVQPPQKAHKAGGYVEVAEAAEVLESMGDALQRLFDAGAADEQIAVLVHDNKEILQVGDAIAERFGKPIATHKRAKVAQQPSAKALIELMRLIYAKQKGMEGALHRLNFLSLIGRPYDETFSPDIPLQRPAAMIKAAMERYKLFDEAAMKLLEFAIPLHDLNEFVYEIGNYEEELPPKEVAGINVLTIHKSKGLEFEHLIVLDRLGRSRNDTSPVIFDYEGIELKAVRMKFKKRELIDETFKTVADKEKRLAAEDSMNKIYVAFTRAKNSLFVIKKPKNSVFDFLELPPQTIGRLETETMHHLPSIHQTPLTLNVRDYGRQEVAPPLETYKANDFEAIFLGLGVHYLFETGDEEAFLNRYGALCDKSKALALAEAGEANLEYRMLTEGKKIHELPYVYQGKPGIVDLFVDQGDRGVIIDYKTTTPHDMQNYMQQLRRYKEALQRLMPKFKEIEAYLYFLDRLELVRLEG</sequence>
<evidence type="ECO:0000256" key="4">
    <source>
        <dbReference type="ARBA" id="ARBA00022801"/>
    </source>
</evidence>
<evidence type="ECO:0000256" key="10">
    <source>
        <dbReference type="ARBA" id="ARBA00023235"/>
    </source>
</evidence>
<keyword evidence="17" id="KW-1185">Reference proteome</keyword>
<evidence type="ECO:0000313" key="16">
    <source>
        <dbReference type="EMBL" id="BDY13702.1"/>
    </source>
</evidence>
<keyword evidence="7 14" id="KW-0067">ATP-binding</keyword>
<organism evidence="16 17">
    <name type="scientific">Hydrogenimonas cancrithermarum</name>
    <dbReference type="NCBI Taxonomy" id="2993563"/>
    <lineage>
        <taxon>Bacteria</taxon>
        <taxon>Pseudomonadati</taxon>
        <taxon>Campylobacterota</taxon>
        <taxon>Epsilonproteobacteria</taxon>
        <taxon>Campylobacterales</taxon>
        <taxon>Hydrogenimonadaceae</taxon>
        <taxon>Hydrogenimonas</taxon>
    </lineage>
</organism>
<dbReference type="Pfam" id="PF13361">
    <property type="entry name" value="UvrD_C"/>
    <property type="match status" value="1"/>
</dbReference>
<dbReference type="PANTHER" id="PTHR11070:SF67">
    <property type="entry name" value="DNA 3'-5' HELICASE"/>
    <property type="match status" value="1"/>
</dbReference>
<evidence type="ECO:0000256" key="13">
    <source>
        <dbReference type="ARBA" id="ARBA00048988"/>
    </source>
</evidence>
<dbReference type="NCBIfam" id="NF010485">
    <property type="entry name" value="PRK13909.1-2"/>
    <property type="match status" value="1"/>
</dbReference>
<evidence type="ECO:0000256" key="11">
    <source>
        <dbReference type="ARBA" id="ARBA00034617"/>
    </source>
</evidence>
<evidence type="ECO:0000256" key="2">
    <source>
        <dbReference type="ARBA" id="ARBA00022741"/>
    </source>
</evidence>
<evidence type="ECO:0000256" key="8">
    <source>
        <dbReference type="ARBA" id="ARBA00023125"/>
    </source>
</evidence>
<name>A0ABM8FPK0_9BACT</name>
<dbReference type="Gene3D" id="3.90.320.10">
    <property type="match status" value="1"/>
</dbReference>
<dbReference type="RefSeq" id="WP_286336646.1">
    <property type="nucleotide sequence ID" value="NZ_AP027370.1"/>
</dbReference>
<evidence type="ECO:0000256" key="9">
    <source>
        <dbReference type="ARBA" id="ARBA00023204"/>
    </source>
</evidence>
<dbReference type="EC" id="5.6.2.4" evidence="12"/>
<evidence type="ECO:0000256" key="14">
    <source>
        <dbReference type="PROSITE-ProRule" id="PRU00560"/>
    </source>
</evidence>
<dbReference type="InterPro" id="IPR011335">
    <property type="entry name" value="Restrct_endonuc-II-like"/>
</dbReference>
<dbReference type="SUPFAM" id="SSF52540">
    <property type="entry name" value="P-loop containing nucleoside triphosphate hydrolases"/>
    <property type="match status" value="1"/>
</dbReference>
<keyword evidence="4 14" id="KW-0378">Hydrolase</keyword>
<evidence type="ECO:0000256" key="6">
    <source>
        <dbReference type="ARBA" id="ARBA00022839"/>
    </source>
</evidence>
<dbReference type="SUPFAM" id="SSF52980">
    <property type="entry name" value="Restriction endonuclease-like"/>
    <property type="match status" value="1"/>
</dbReference>
<accession>A0ABM8FPK0</accession>
<keyword evidence="9" id="KW-0234">DNA repair</keyword>
<evidence type="ECO:0000256" key="12">
    <source>
        <dbReference type="ARBA" id="ARBA00034808"/>
    </source>
</evidence>
<evidence type="ECO:0000259" key="15">
    <source>
        <dbReference type="PROSITE" id="PS51198"/>
    </source>
</evidence>
<dbReference type="InterPro" id="IPR000212">
    <property type="entry name" value="DNA_helicase_UvrD/REP"/>
</dbReference>
<proteinExistence type="predicted"/>
<keyword evidence="10" id="KW-0413">Isomerase</keyword>
<gene>
    <name evidence="16" type="ORF">HCR_20140</name>
</gene>
<protein>
    <recommendedName>
        <fullName evidence="12">DNA 3'-5' helicase</fullName>
        <ecNumber evidence="12">5.6.2.4</ecNumber>
    </recommendedName>
</protein>
<comment type="catalytic activity">
    <reaction evidence="11">
        <text>Couples ATP hydrolysis with the unwinding of duplex DNA by translocating in the 3'-5' direction.</text>
        <dbReference type="EC" id="5.6.2.4"/>
    </reaction>
</comment>
<dbReference type="GO" id="GO:0004386">
    <property type="term" value="F:helicase activity"/>
    <property type="evidence" value="ECO:0007669"/>
    <property type="project" value="UniProtKB-KW"/>
</dbReference>
<evidence type="ECO:0000256" key="7">
    <source>
        <dbReference type="ARBA" id="ARBA00022840"/>
    </source>
</evidence>
<evidence type="ECO:0000313" key="17">
    <source>
        <dbReference type="Proteomes" id="UP001321445"/>
    </source>
</evidence>
<evidence type="ECO:0000256" key="1">
    <source>
        <dbReference type="ARBA" id="ARBA00022722"/>
    </source>
</evidence>
<evidence type="ECO:0000256" key="3">
    <source>
        <dbReference type="ARBA" id="ARBA00022763"/>
    </source>
</evidence>
<dbReference type="PANTHER" id="PTHR11070">
    <property type="entry name" value="UVRD / RECB / PCRA DNA HELICASE FAMILY MEMBER"/>
    <property type="match status" value="1"/>
</dbReference>
<keyword evidence="2 14" id="KW-0547">Nucleotide-binding</keyword>
<dbReference type="InterPro" id="IPR027417">
    <property type="entry name" value="P-loop_NTPase"/>
</dbReference>
<dbReference type="PROSITE" id="PS51198">
    <property type="entry name" value="UVRD_HELICASE_ATP_BIND"/>
    <property type="match status" value="1"/>
</dbReference>
<feature type="domain" description="UvrD-like helicase ATP-binding" evidence="15">
    <location>
        <begin position="1"/>
        <end position="400"/>
    </location>
</feature>
<dbReference type="Proteomes" id="UP001321445">
    <property type="component" value="Chromosome"/>
</dbReference>
<dbReference type="Pfam" id="PF00580">
    <property type="entry name" value="UvrD-helicase"/>
    <property type="match status" value="1"/>
</dbReference>
<feature type="binding site" evidence="14">
    <location>
        <begin position="9"/>
        <end position="16"/>
    </location>
    <ligand>
        <name>ATP</name>
        <dbReference type="ChEBI" id="CHEBI:30616"/>
    </ligand>
</feature>
<keyword evidence="3" id="KW-0227">DNA damage</keyword>